<gene>
    <name evidence="2" type="ORF">BDCG_00237</name>
</gene>
<dbReference type="Proteomes" id="UP000002039">
    <property type="component" value="Unassembled WGS sequence"/>
</dbReference>
<keyword evidence="3" id="KW-1185">Reference proteome</keyword>
<proteinExistence type="predicted"/>
<dbReference type="EMBL" id="EQ999973">
    <property type="protein sequence ID" value="EEQ83432.2"/>
    <property type="molecule type" value="Genomic_DNA"/>
</dbReference>
<organism evidence="2 3">
    <name type="scientific">Ajellomyces dermatitidis (strain ER-3 / ATCC MYA-2586)</name>
    <name type="common">Blastomyces dermatitidis</name>
    <dbReference type="NCBI Taxonomy" id="559297"/>
    <lineage>
        <taxon>Eukaryota</taxon>
        <taxon>Fungi</taxon>
        <taxon>Dikarya</taxon>
        <taxon>Ascomycota</taxon>
        <taxon>Pezizomycotina</taxon>
        <taxon>Eurotiomycetes</taxon>
        <taxon>Eurotiomycetidae</taxon>
        <taxon>Onygenales</taxon>
        <taxon>Ajellomycetaceae</taxon>
        <taxon>Blastomyces</taxon>
    </lineage>
</organism>
<feature type="region of interest" description="Disordered" evidence="1">
    <location>
        <begin position="49"/>
        <end position="82"/>
    </location>
</feature>
<evidence type="ECO:0000256" key="1">
    <source>
        <dbReference type="SAM" id="MobiDB-lite"/>
    </source>
</evidence>
<reference evidence="3" key="1">
    <citation type="journal article" date="2015" name="PLoS Genet.">
        <title>The dynamic genome and transcriptome of the human fungal pathogen Blastomyces and close relative Emmonsia.</title>
        <authorList>
            <person name="Munoz J.F."/>
            <person name="Gauthier G.M."/>
            <person name="Desjardins C.A."/>
            <person name="Gallo J.E."/>
            <person name="Holder J."/>
            <person name="Sullivan T.D."/>
            <person name="Marty A.J."/>
            <person name="Carmen J.C."/>
            <person name="Chen Z."/>
            <person name="Ding L."/>
            <person name="Gujja S."/>
            <person name="Magrini V."/>
            <person name="Misas E."/>
            <person name="Mitreva M."/>
            <person name="Priest M."/>
            <person name="Saif S."/>
            <person name="Whiston E.A."/>
            <person name="Young S."/>
            <person name="Zeng Q."/>
            <person name="Goldman W.E."/>
            <person name="Mardis E.R."/>
            <person name="Taylor J.W."/>
            <person name="McEwen J.G."/>
            <person name="Clay O.K."/>
            <person name="Klein B.S."/>
            <person name="Cuomo C.A."/>
        </authorList>
    </citation>
    <scope>NUCLEOTIDE SEQUENCE [LARGE SCALE GENOMIC DNA]</scope>
    <source>
        <strain evidence="3">ER-3 / ATCC MYA-2586</strain>
    </source>
</reference>
<name>A0ABP2EK02_AJEDR</name>
<protein>
    <submittedName>
        <fullName evidence="2">Uncharacterized protein</fullName>
    </submittedName>
</protein>
<evidence type="ECO:0000313" key="2">
    <source>
        <dbReference type="EMBL" id="EEQ83432.2"/>
    </source>
</evidence>
<dbReference type="GeneID" id="69023037"/>
<sequence>MKEAVGNSHETRSEVGARGDMGRLVGLKFQPAWQADEIQKPYAMHFRRHDQDQLSSSLYQARAGEHPSDQSQEISRISRYME</sequence>
<dbReference type="RefSeq" id="XP_045271627.1">
    <property type="nucleotide sequence ID" value="XM_045415758.1"/>
</dbReference>
<evidence type="ECO:0000313" key="3">
    <source>
        <dbReference type="Proteomes" id="UP000002039"/>
    </source>
</evidence>
<accession>A0ABP2EK02</accession>